<organism evidence="3 4">
    <name type="scientific">Achromobacter aloeverae</name>
    <dbReference type="NCBI Taxonomy" id="1750518"/>
    <lineage>
        <taxon>Bacteria</taxon>
        <taxon>Pseudomonadati</taxon>
        <taxon>Pseudomonadota</taxon>
        <taxon>Betaproteobacteria</taxon>
        <taxon>Burkholderiales</taxon>
        <taxon>Alcaligenaceae</taxon>
        <taxon>Achromobacter</taxon>
    </lineage>
</organism>
<proteinExistence type="inferred from homology"/>
<dbReference type="CDD" id="cd13578">
    <property type="entry name" value="PBP2_Bug27"/>
    <property type="match status" value="1"/>
</dbReference>
<keyword evidence="2" id="KW-0732">Signal</keyword>
<name>A0A4Q1HFL5_9BURK</name>
<keyword evidence="4" id="KW-1185">Reference proteome</keyword>
<dbReference type="Gene3D" id="3.40.190.10">
    <property type="entry name" value="Periplasmic binding protein-like II"/>
    <property type="match status" value="1"/>
</dbReference>
<reference evidence="3 4" key="1">
    <citation type="journal article" date="2017" name="Int. J. Syst. Evol. Microbiol.">
        <title>Achromobacter aloeverae sp. nov., isolated from the root of Aloe vera (L.) Burm.f.</title>
        <authorList>
            <person name="Kuncharoen N."/>
            <person name="Muramatsu Y."/>
            <person name="Shibata C."/>
            <person name="Kamakura Y."/>
            <person name="Nakagawa Y."/>
            <person name="Tanasupawat S."/>
        </authorList>
    </citation>
    <scope>NUCLEOTIDE SEQUENCE [LARGE SCALE GENOMIC DNA]</scope>
    <source>
        <strain evidence="3 4">AVA-1</strain>
    </source>
</reference>
<dbReference type="InterPro" id="IPR042100">
    <property type="entry name" value="Bug_dom1"/>
</dbReference>
<dbReference type="PANTHER" id="PTHR42928:SF5">
    <property type="entry name" value="BLR1237 PROTEIN"/>
    <property type="match status" value="1"/>
</dbReference>
<sequence length="329" mass="34084">MYGFSRNGGGLLPRLALCAAALLGASVAHAAYPERPVRVIVPFAAGGGADIVARLVFKGVSEQLGKAFIIDNRGGAGGIIGTDAVAKAEPDGYTLLLGQSGPNAINPSVYSKLPYDARKDFAPVTQLTRYPYVVAVKKQLPVDNLKELIALAKRQPGTLTVSTAGQGSSAHLAIELFMRQAGISINAVPYKGAGPALLDVVGGTVDMTFGDAASASKQAQAKNVKAVAVTGAKRSPLLPDVPTVAEAGVPGYEASAWHGVLAPRGTPEPIIRTLQAAIVKVLADPALKARLAEDGIETVGSSPEEFNRALLAEIDKWHTVVVEANIKLE</sequence>
<evidence type="ECO:0000313" key="4">
    <source>
        <dbReference type="Proteomes" id="UP000290849"/>
    </source>
</evidence>
<gene>
    <name evidence="3" type="ORF">C7R54_23010</name>
</gene>
<comment type="caution">
    <text evidence="3">The sequence shown here is derived from an EMBL/GenBank/DDBJ whole genome shotgun (WGS) entry which is preliminary data.</text>
</comment>
<protein>
    <submittedName>
        <fullName evidence="3">Tripartite tricarboxylate transporter substrate binding protein</fullName>
    </submittedName>
</protein>
<evidence type="ECO:0000256" key="1">
    <source>
        <dbReference type="ARBA" id="ARBA00006987"/>
    </source>
</evidence>
<dbReference type="Pfam" id="PF03401">
    <property type="entry name" value="TctC"/>
    <property type="match status" value="1"/>
</dbReference>
<accession>A0A4Q1HFL5</accession>
<comment type="similarity">
    <text evidence="1">Belongs to the UPF0065 (bug) family.</text>
</comment>
<dbReference type="EMBL" id="PYAL01000007">
    <property type="protein sequence ID" value="RXN85358.1"/>
    <property type="molecule type" value="Genomic_DNA"/>
</dbReference>
<evidence type="ECO:0000313" key="3">
    <source>
        <dbReference type="EMBL" id="RXN85358.1"/>
    </source>
</evidence>
<dbReference type="OrthoDB" id="8678477at2"/>
<dbReference type="Gene3D" id="3.40.190.150">
    <property type="entry name" value="Bordetella uptake gene, domain 1"/>
    <property type="match status" value="1"/>
</dbReference>
<dbReference type="InterPro" id="IPR005064">
    <property type="entry name" value="BUG"/>
</dbReference>
<dbReference type="RefSeq" id="WP_129152948.1">
    <property type="nucleotide sequence ID" value="NZ_JBHSDO010000005.1"/>
</dbReference>
<dbReference type="PANTHER" id="PTHR42928">
    <property type="entry name" value="TRICARBOXYLATE-BINDING PROTEIN"/>
    <property type="match status" value="1"/>
</dbReference>
<feature type="signal peptide" evidence="2">
    <location>
        <begin position="1"/>
        <end position="30"/>
    </location>
</feature>
<dbReference type="PIRSF" id="PIRSF017082">
    <property type="entry name" value="YflP"/>
    <property type="match status" value="1"/>
</dbReference>
<evidence type="ECO:0000256" key="2">
    <source>
        <dbReference type="SAM" id="SignalP"/>
    </source>
</evidence>
<dbReference type="AlphaFoldDB" id="A0A4Q1HFL5"/>
<feature type="chain" id="PRO_5020426307" evidence="2">
    <location>
        <begin position="31"/>
        <end position="329"/>
    </location>
</feature>
<dbReference type="Proteomes" id="UP000290849">
    <property type="component" value="Unassembled WGS sequence"/>
</dbReference>
<dbReference type="SUPFAM" id="SSF53850">
    <property type="entry name" value="Periplasmic binding protein-like II"/>
    <property type="match status" value="1"/>
</dbReference>